<dbReference type="EMBL" id="JARFPK010000035">
    <property type="protein sequence ID" value="MDF0591324.1"/>
    <property type="molecule type" value="Genomic_DNA"/>
</dbReference>
<reference evidence="7 8" key="1">
    <citation type="submission" date="2023-03" db="EMBL/GenBank/DDBJ databases">
        <title>WGS of Methanotrichaceae archaeon Mx.</title>
        <authorList>
            <person name="Sorokin D.Y."/>
            <person name="Merkel A.Y."/>
        </authorList>
    </citation>
    <scope>NUCLEOTIDE SEQUENCE [LARGE SCALE GENOMIC DNA]</scope>
    <source>
        <strain evidence="7 8">Mx</strain>
    </source>
</reference>
<dbReference type="PANTHER" id="PTHR43027">
    <property type="entry name" value="DOXORUBICIN RESISTANCE ABC TRANSPORTER PERMEASE PROTEIN DRRC-RELATED"/>
    <property type="match status" value="1"/>
</dbReference>
<protein>
    <submittedName>
        <fullName evidence="7">ABC transporter permease</fullName>
    </submittedName>
</protein>
<comment type="subcellular location">
    <subcellularLocation>
        <location evidence="1">Membrane</location>
        <topology evidence="1">Multi-pass membrane protein</topology>
    </subcellularLocation>
</comment>
<dbReference type="RefSeq" id="WP_316967058.1">
    <property type="nucleotide sequence ID" value="NZ_JARFPK010000035.1"/>
</dbReference>
<evidence type="ECO:0000256" key="2">
    <source>
        <dbReference type="ARBA" id="ARBA00022692"/>
    </source>
</evidence>
<evidence type="ECO:0000313" key="7">
    <source>
        <dbReference type="EMBL" id="MDF0591324.1"/>
    </source>
</evidence>
<dbReference type="Proteomes" id="UP001220010">
    <property type="component" value="Unassembled WGS sequence"/>
</dbReference>
<feature type="transmembrane region" description="Helical" evidence="5">
    <location>
        <begin position="102"/>
        <end position="124"/>
    </location>
</feature>
<feature type="transmembrane region" description="Helical" evidence="5">
    <location>
        <begin position="136"/>
        <end position="165"/>
    </location>
</feature>
<keyword evidence="8" id="KW-1185">Reference proteome</keyword>
<evidence type="ECO:0000256" key="3">
    <source>
        <dbReference type="ARBA" id="ARBA00022989"/>
    </source>
</evidence>
<proteinExistence type="predicted"/>
<gene>
    <name evidence="7" type="ORF">P0O15_09155</name>
</gene>
<evidence type="ECO:0000256" key="4">
    <source>
        <dbReference type="ARBA" id="ARBA00023136"/>
    </source>
</evidence>
<keyword evidence="2 5" id="KW-0812">Transmembrane</keyword>
<dbReference type="InterPro" id="IPR000412">
    <property type="entry name" value="ABC_2_transport"/>
</dbReference>
<feature type="transmembrane region" description="Helical" evidence="5">
    <location>
        <begin position="55"/>
        <end position="81"/>
    </location>
</feature>
<keyword evidence="3 5" id="KW-1133">Transmembrane helix</keyword>
<evidence type="ECO:0000256" key="1">
    <source>
        <dbReference type="ARBA" id="ARBA00004141"/>
    </source>
</evidence>
<accession>A0ABT5X9E2</accession>
<feature type="domain" description="ABC-2 type transporter transmembrane" evidence="6">
    <location>
        <begin position="12"/>
        <end position="217"/>
    </location>
</feature>
<name>A0ABT5X9E2_9EURY</name>
<dbReference type="InterPro" id="IPR052902">
    <property type="entry name" value="ABC-2_transporter"/>
</dbReference>
<evidence type="ECO:0000259" key="6">
    <source>
        <dbReference type="Pfam" id="PF01061"/>
    </source>
</evidence>
<evidence type="ECO:0000256" key="5">
    <source>
        <dbReference type="SAM" id="Phobius"/>
    </source>
</evidence>
<organism evidence="7 8">
    <name type="scientific">Candidatus Methanocrinis natronophilus</name>
    <dbReference type="NCBI Taxonomy" id="3033396"/>
    <lineage>
        <taxon>Archaea</taxon>
        <taxon>Methanobacteriati</taxon>
        <taxon>Methanobacteriota</taxon>
        <taxon>Stenosarchaea group</taxon>
        <taxon>Methanomicrobia</taxon>
        <taxon>Methanotrichales</taxon>
        <taxon>Methanotrichaceae</taxon>
        <taxon>Methanocrinis</taxon>
    </lineage>
</organism>
<sequence length="261" mass="28569">MSWQGELHKVLSATYKNWIISKRNAFTLFELVFWPFIGLLSIGLLTRFLELGDDMVAFVLVGAIALSILQISQIDVAYILLFDLWSKSIKQTFVAPVRGYHLVLGAMLFGVIRGVAVFIVLAAASSHLFGFDFLAGGVATVIIFLAGTFLTAASIGMVVCISILLFGQRADVAAWTLSGIMMLVSGVYYPVSILPGPLQILSKSIPLTYLLEYYRSAYGYGDHQILLGIALALLYFVASLLILNLAIERARSTGMMLRLSE</sequence>
<dbReference type="PRINTS" id="PR00164">
    <property type="entry name" value="ABC2TRNSPORT"/>
</dbReference>
<dbReference type="InterPro" id="IPR013525">
    <property type="entry name" value="ABC2_TM"/>
</dbReference>
<feature type="transmembrane region" description="Helical" evidence="5">
    <location>
        <begin position="225"/>
        <end position="247"/>
    </location>
</feature>
<keyword evidence="4 5" id="KW-0472">Membrane</keyword>
<feature type="transmembrane region" description="Helical" evidence="5">
    <location>
        <begin position="172"/>
        <end position="191"/>
    </location>
</feature>
<comment type="caution">
    <text evidence="7">The sequence shown here is derived from an EMBL/GenBank/DDBJ whole genome shotgun (WGS) entry which is preliminary data.</text>
</comment>
<evidence type="ECO:0000313" key="8">
    <source>
        <dbReference type="Proteomes" id="UP001220010"/>
    </source>
</evidence>
<feature type="transmembrane region" description="Helical" evidence="5">
    <location>
        <begin position="25"/>
        <end position="49"/>
    </location>
</feature>
<dbReference type="Pfam" id="PF01061">
    <property type="entry name" value="ABC2_membrane"/>
    <property type="match status" value="1"/>
</dbReference>
<dbReference type="PANTHER" id="PTHR43027:SF1">
    <property type="entry name" value="DOXORUBICIN RESISTANCE ABC TRANSPORTER PERMEASE PROTEIN DRRC-RELATED"/>
    <property type="match status" value="1"/>
</dbReference>